<sequence length="67" mass="7915">MKTRRLIVKEVRDSGDWWPEFKEARQSRHRGAVGRNRGFEMYSDRRGGFIDGDGDLRRSSEWLGQSE</sequence>
<protein>
    <submittedName>
        <fullName evidence="1">Uncharacterized protein</fullName>
    </submittedName>
</protein>
<reference evidence="1" key="1">
    <citation type="journal article" date="2023" name="GigaByte">
        <title>Genome assembly of the bearded iris, Iris pallida Lam.</title>
        <authorList>
            <person name="Bruccoleri R.E."/>
            <person name="Oakeley E.J."/>
            <person name="Faust A.M.E."/>
            <person name="Altorfer M."/>
            <person name="Dessus-Babus S."/>
            <person name="Burckhardt D."/>
            <person name="Oertli M."/>
            <person name="Naumann U."/>
            <person name="Petersen F."/>
            <person name="Wong J."/>
        </authorList>
    </citation>
    <scope>NUCLEOTIDE SEQUENCE</scope>
    <source>
        <strain evidence="1">GSM-AAB239-AS_SAM_17_03QT</strain>
    </source>
</reference>
<organism evidence="1 2">
    <name type="scientific">Iris pallida</name>
    <name type="common">Sweet iris</name>
    <dbReference type="NCBI Taxonomy" id="29817"/>
    <lineage>
        <taxon>Eukaryota</taxon>
        <taxon>Viridiplantae</taxon>
        <taxon>Streptophyta</taxon>
        <taxon>Embryophyta</taxon>
        <taxon>Tracheophyta</taxon>
        <taxon>Spermatophyta</taxon>
        <taxon>Magnoliopsida</taxon>
        <taxon>Liliopsida</taxon>
        <taxon>Asparagales</taxon>
        <taxon>Iridaceae</taxon>
        <taxon>Iridoideae</taxon>
        <taxon>Irideae</taxon>
        <taxon>Iris</taxon>
    </lineage>
</organism>
<dbReference type="AlphaFoldDB" id="A0AAX6HW90"/>
<accession>A0AAX6HW90</accession>
<gene>
    <name evidence="1" type="ORF">M6B38_290160</name>
</gene>
<proteinExistence type="predicted"/>
<name>A0AAX6HW90_IRIPA</name>
<dbReference type="EMBL" id="JANAVB010006397">
    <property type="protein sequence ID" value="KAJ6845048.1"/>
    <property type="molecule type" value="Genomic_DNA"/>
</dbReference>
<evidence type="ECO:0000313" key="2">
    <source>
        <dbReference type="Proteomes" id="UP001140949"/>
    </source>
</evidence>
<evidence type="ECO:0000313" key="1">
    <source>
        <dbReference type="EMBL" id="KAJ6845048.1"/>
    </source>
</evidence>
<dbReference type="Proteomes" id="UP001140949">
    <property type="component" value="Unassembled WGS sequence"/>
</dbReference>
<reference evidence="1" key="2">
    <citation type="submission" date="2023-04" db="EMBL/GenBank/DDBJ databases">
        <authorList>
            <person name="Bruccoleri R.E."/>
            <person name="Oakeley E.J."/>
            <person name="Faust A.-M."/>
            <person name="Dessus-Babus S."/>
            <person name="Altorfer M."/>
            <person name="Burckhardt D."/>
            <person name="Oertli M."/>
            <person name="Naumann U."/>
            <person name="Petersen F."/>
            <person name="Wong J."/>
        </authorList>
    </citation>
    <scope>NUCLEOTIDE SEQUENCE</scope>
    <source>
        <strain evidence="1">GSM-AAB239-AS_SAM_17_03QT</strain>
        <tissue evidence="1">Leaf</tissue>
    </source>
</reference>
<keyword evidence="2" id="KW-1185">Reference proteome</keyword>
<comment type="caution">
    <text evidence="1">The sequence shown here is derived from an EMBL/GenBank/DDBJ whole genome shotgun (WGS) entry which is preliminary data.</text>
</comment>